<dbReference type="SUPFAM" id="SSF103473">
    <property type="entry name" value="MFS general substrate transporter"/>
    <property type="match status" value="1"/>
</dbReference>
<keyword evidence="3" id="KW-1003">Cell membrane</keyword>
<keyword evidence="6 7" id="KW-0472">Membrane</keyword>
<feature type="transmembrane region" description="Helical" evidence="7">
    <location>
        <begin position="172"/>
        <end position="191"/>
    </location>
</feature>
<protein>
    <submittedName>
        <fullName evidence="9">MFS family permease</fullName>
    </submittedName>
</protein>
<feature type="transmembrane region" description="Helical" evidence="7">
    <location>
        <begin position="378"/>
        <end position="398"/>
    </location>
</feature>
<name>A0A7W6NMF8_9HYPH</name>
<evidence type="ECO:0000256" key="6">
    <source>
        <dbReference type="ARBA" id="ARBA00023136"/>
    </source>
</evidence>
<accession>A0A7W6NMF8</accession>
<dbReference type="Proteomes" id="UP000528286">
    <property type="component" value="Unassembled WGS sequence"/>
</dbReference>
<reference evidence="9 10" key="1">
    <citation type="submission" date="2020-08" db="EMBL/GenBank/DDBJ databases">
        <title>Genomic Encyclopedia of Type Strains, Phase IV (KMG-IV): sequencing the most valuable type-strain genomes for metagenomic binning, comparative biology and taxonomic classification.</title>
        <authorList>
            <person name="Goeker M."/>
        </authorList>
    </citation>
    <scope>NUCLEOTIDE SEQUENCE [LARGE SCALE GENOMIC DNA]</scope>
    <source>
        <strain evidence="9 10">DSM 29853</strain>
    </source>
</reference>
<gene>
    <name evidence="9" type="ORF">GGR23_003796</name>
</gene>
<evidence type="ECO:0000313" key="9">
    <source>
        <dbReference type="EMBL" id="MBB4066579.1"/>
    </source>
</evidence>
<dbReference type="GO" id="GO:0022857">
    <property type="term" value="F:transmembrane transporter activity"/>
    <property type="evidence" value="ECO:0007669"/>
    <property type="project" value="InterPro"/>
</dbReference>
<dbReference type="Pfam" id="PF07690">
    <property type="entry name" value="MFS_1"/>
    <property type="match status" value="1"/>
</dbReference>
<comment type="caution">
    <text evidence="9">The sequence shown here is derived from an EMBL/GenBank/DDBJ whole genome shotgun (WGS) entry which is preliminary data.</text>
</comment>
<dbReference type="RefSeq" id="WP_183367840.1">
    <property type="nucleotide sequence ID" value="NZ_JACIEZ010000010.1"/>
</dbReference>
<feature type="transmembrane region" description="Helical" evidence="7">
    <location>
        <begin position="349"/>
        <end position="366"/>
    </location>
</feature>
<evidence type="ECO:0000313" key="10">
    <source>
        <dbReference type="Proteomes" id="UP000528286"/>
    </source>
</evidence>
<keyword evidence="10" id="KW-1185">Reference proteome</keyword>
<dbReference type="AlphaFoldDB" id="A0A7W6NMF8"/>
<keyword evidence="4 7" id="KW-0812">Transmembrane</keyword>
<feature type="transmembrane region" description="Helical" evidence="7">
    <location>
        <begin position="249"/>
        <end position="266"/>
    </location>
</feature>
<comment type="subcellular location">
    <subcellularLocation>
        <location evidence="1">Cell membrane</location>
        <topology evidence="1">Multi-pass membrane protein</topology>
    </subcellularLocation>
</comment>
<evidence type="ECO:0000256" key="7">
    <source>
        <dbReference type="SAM" id="Phobius"/>
    </source>
</evidence>
<evidence type="ECO:0000256" key="1">
    <source>
        <dbReference type="ARBA" id="ARBA00004651"/>
    </source>
</evidence>
<evidence type="ECO:0000256" key="5">
    <source>
        <dbReference type="ARBA" id="ARBA00022989"/>
    </source>
</evidence>
<proteinExistence type="predicted"/>
<feature type="domain" description="Major facilitator superfamily (MFS) profile" evidence="8">
    <location>
        <begin position="16"/>
        <end position="409"/>
    </location>
</feature>
<feature type="transmembrane region" description="Helical" evidence="7">
    <location>
        <begin position="111"/>
        <end position="128"/>
    </location>
</feature>
<dbReference type="PRINTS" id="PR01036">
    <property type="entry name" value="TCRTETB"/>
</dbReference>
<evidence type="ECO:0000259" key="8">
    <source>
        <dbReference type="PROSITE" id="PS50850"/>
    </source>
</evidence>
<dbReference type="CDD" id="cd17321">
    <property type="entry name" value="MFS_MMR_MDR_like"/>
    <property type="match status" value="1"/>
</dbReference>
<feature type="transmembrane region" description="Helical" evidence="7">
    <location>
        <begin position="54"/>
        <end position="74"/>
    </location>
</feature>
<organism evidence="9 10">
    <name type="scientific">Gellertiella hungarica</name>
    <dbReference type="NCBI Taxonomy" id="1572859"/>
    <lineage>
        <taxon>Bacteria</taxon>
        <taxon>Pseudomonadati</taxon>
        <taxon>Pseudomonadota</taxon>
        <taxon>Alphaproteobacteria</taxon>
        <taxon>Hyphomicrobiales</taxon>
        <taxon>Rhizobiaceae</taxon>
        <taxon>Gellertiella</taxon>
    </lineage>
</organism>
<dbReference type="GO" id="GO:0005886">
    <property type="term" value="C:plasma membrane"/>
    <property type="evidence" value="ECO:0007669"/>
    <property type="project" value="UniProtKB-SubCell"/>
</dbReference>
<dbReference type="EMBL" id="JACIEZ010000010">
    <property type="protein sequence ID" value="MBB4066579.1"/>
    <property type="molecule type" value="Genomic_DNA"/>
</dbReference>
<evidence type="ECO:0000256" key="3">
    <source>
        <dbReference type="ARBA" id="ARBA00022475"/>
    </source>
</evidence>
<dbReference type="PANTHER" id="PTHR42718:SF46">
    <property type="entry name" value="BLR6921 PROTEIN"/>
    <property type="match status" value="1"/>
</dbReference>
<feature type="transmembrane region" description="Helical" evidence="7">
    <location>
        <begin position="278"/>
        <end position="296"/>
    </location>
</feature>
<feature type="transmembrane region" description="Helical" evidence="7">
    <location>
        <begin position="81"/>
        <end position="99"/>
    </location>
</feature>
<dbReference type="PROSITE" id="PS50850">
    <property type="entry name" value="MFS"/>
    <property type="match status" value="1"/>
</dbReference>
<keyword evidence="2" id="KW-0813">Transport</keyword>
<evidence type="ECO:0000256" key="2">
    <source>
        <dbReference type="ARBA" id="ARBA00022448"/>
    </source>
</evidence>
<dbReference type="InterPro" id="IPR011701">
    <property type="entry name" value="MFS"/>
</dbReference>
<keyword evidence="5 7" id="KW-1133">Transmembrane helix</keyword>
<feature type="transmembrane region" description="Helical" evidence="7">
    <location>
        <begin position="302"/>
        <end position="319"/>
    </location>
</feature>
<dbReference type="Gene3D" id="1.20.1250.20">
    <property type="entry name" value="MFS general substrate transporter like domains"/>
    <property type="match status" value="1"/>
</dbReference>
<evidence type="ECO:0000256" key="4">
    <source>
        <dbReference type="ARBA" id="ARBA00022692"/>
    </source>
</evidence>
<dbReference type="PANTHER" id="PTHR42718">
    <property type="entry name" value="MAJOR FACILITATOR SUPERFAMILY MULTIDRUG TRANSPORTER MFSC"/>
    <property type="match status" value="1"/>
</dbReference>
<sequence length="412" mass="41643">MKSATTTVPPLRRRAASASLALSMLLASLGTSIANVALPSLAAAFDAPFSEVRAVVVSYLAALTVAVVLAGRIGDRYGLRAGIAGGAALFAAAAALAALAPDLVWLTAARFAQGLGAAFLMALSMALMRKLARPEEIGKAMGLLGTISALGTALGPALGGLMIPAWGWQSIFWIQVPLASAALILTLTTLPKDGAEERRTSLSLRAVLDASLLPALAVNLLVAAVMMTTLVVAPFYLALGLGLDETRTGLMMAVGPAISIASGVPSGRLVDAFGARRVLAAGLGLLAAGAFMLSVLPNAIGAAGYLLAIAVLTPGYQLFQAANNTTALADVPPASRGTVSGLLSFSRNLGLIGGASCMGLMFSLGTGTDDLAHAAPAAIARGMRVTFAAAGVLVMLAWGIDRFAKRRRAAEA</sequence>
<dbReference type="InterPro" id="IPR020846">
    <property type="entry name" value="MFS_dom"/>
</dbReference>
<feature type="transmembrane region" description="Helical" evidence="7">
    <location>
        <begin position="140"/>
        <end position="166"/>
    </location>
</feature>
<feature type="transmembrane region" description="Helical" evidence="7">
    <location>
        <begin position="212"/>
        <end position="237"/>
    </location>
</feature>
<dbReference type="InterPro" id="IPR036259">
    <property type="entry name" value="MFS_trans_sf"/>
</dbReference>